<organism evidence="1 2">
    <name type="scientific">Vreelandella aquamarina</name>
    <dbReference type="NCBI Taxonomy" id="77097"/>
    <lineage>
        <taxon>Bacteria</taxon>
        <taxon>Pseudomonadati</taxon>
        <taxon>Pseudomonadota</taxon>
        <taxon>Gammaproteobacteria</taxon>
        <taxon>Oceanospirillales</taxon>
        <taxon>Halomonadaceae</taxon>
        <taxon>Vreelandella</taxon>
    </lineage>
</organism>
<dbReference type="RefSeq" id="WP_089675964.1">
    <property type="nucleotide sequence ID" value="NZ_FODB01000071.1"/>
</dbReference>
<evidence type="ECO:0000313" key="1">
    <source>
        <dbReference type="EMBL" id="SEO32789.1"/>
    </source>
</evidence>
<accession>A0A1H8NT92</accession>
<protein>
    <submittedName>
        <fullName evidence="1">Uncharacterized protein</fullName>
    </submittedName>
</protein>
<gene>
    <name evidence="1" type="ORF">SAMN04490369_10719</name>
</gene>
<sequence>MSNINLTVDEIESAIQFCDSYTRLPELMKLYNPATNDLSAWFQVLGDNWDCCDNIWRYRADLAKILGNASPEHIALMMTPKEREALANLPDVITIYRGCYSWNDAGLSWSLSRDIAAQFPTLMRYSHPGHEPFIDEATANKRNCVLKLDRDEQEVICWSHSFESRYFLGKQEVSA</sequence>
<dbReference type="STRING" id="77097.SAMN04490369_10719"/>
<reference evidence="1 2" key="1">
    <citation type="submission" date="2016-10" db="EMBL/GenBank/DDBJ databases">
        <authorList>
            <person name="de Groot N.N."/>
        </authorList>
    </citation>
    <scope>NUCLEOTIDE SEQUENCE [LARGE SCALE GENOMIC DNA]</scope>
    <source>
        <strain evidence="1 2">558</strain>
    </source>
</reference>
<dbReference type="Proteomes" id="UP000199493">
    <property type="component" value="Unassembled WGS sequence"/>
</dbReference>
<dbReference type="AlphaFoldDB" id="A0A1H8NT92"/>
<evidence type="ECO:0000313" key="2">
    <source>
        <dbReference type="Proteomes" id="UP000199493"/>
    </source>
</evidence>
<dbReference type="EMBL" id="FODB01000071">
    <property type="protein sequence ID" value="SEO32789.1"/>
    <property type="molecule type" value="Genomic_DNA"/>
</dbReference>
<proteinExistence type="predicted"/>
<name>A0A1H8NT92_9GAMM</name>